<dbReference type="EMBL" id="SLXF01000004">
    <property type="protein sequence ID" value="TCP07710.1"/>
    <property type="molecule type" value="Genomic_DNA"/>
</dbReference>
<dbReference type="Pfam" id="PF07721">
    <property type="entry name" value="TPR_4"/>
    <property type="match status" value="1"/>
</dbReference>
<evidence type="ECO:0000313" key="5">
    <source>
        <dbReference type="Proteomes" id="UP000239406"/>
    </source>
</evidence>
<dbReference type="SUPFAM" id="SSF48452">
    <property type="entry name" value="TPR-like"/>
    <property type="match status" value="1"/>
</dbReference>
<dbReference type="Pfam" id="PF14559">
    <property type="entry name" value="TPR_19"/>
    <property type="match status" value="1"/>
</dbReference>
<feature type="repeat" description="TPR" evidence="1">
    <location>
        <begin position="122"/>
        <end position="155"/>
    </location>
</feature>
<evidence type="ECO:0000256" key="1">
    <source>
        <dbReference type="PROSITE-ProRule" id="PRU00339"/>
    </source>
</evidence>
<keyword evidence="5" id="KW-1185">Reference proteome</keyword>
<dbReference type="Proteomes" id="UP000239406">
    <property type="component" value="Unassembled WGS sequence"/>
</dbReference>
<gene>
    <name evidence="3" type="ORF">C1702_04160</name>
    <name evidence="4" type="ORF">EV676_104266</name>
</gene>
<dbReference type="InterPro" id="IPR019734">
    <property type="entry name" value="TPR_rpt"/>
</dbReference>
<protein>
    <submittedName>
        <fullName evidence="4">Flp pilus assembly protein TadD</fullName>
    </submittedName>
</protein>
<dbReference type="RefSeq" id="WP_104356420.1">
    <property type="nucleotide sequence ID" value="NZ_CP064338.1"/>
</dbReference>
<evidence type="ECO:0000313" key="4">
    <source>
        <dbReference type="EMBL" id="TCP07710.1"/>
    </source>
</evidence>
<name>A0A2S5T867_9BURK</name>
<dbReference type="EMBL" id="PSNY01000003">
    <property type="protein sequence ID" value="PPE71159.1"/>
    <property type="molecule type" value="Genomic_DNA"/>
</dbReference>
<accession>A0A2S5T867</accession>
<reference evidence="3 5" key="1">
    <citation type="submission" date="2018-02" db="EMBL/GenBank/DDBJ databases">
        <title>Reclassifiation of [Polyangium] brachysporum DSM 7029 as Guopingzhaonella breviflexa gen. nov., sp. nov., a member of the family Comamonadaceae.</title>
        <authorList>
            <person name="Tang B."/>
        </authorList>
    </citation>
    <scope>NUCLEOTIDE SEQUENCE [LARGE SCALE GENOMIC DNA]</scope>
    <source>
        <strain evidence="3 5">DSM 15344</strain>
    </source>
</reference>
<dbReference type="SMART" id="SM00028">
    <property type="entry name" value="TPR"/>
    <property type="match status" value="3"/>
</dbReference>
<dbReference type="InterPro" id="IPR011990">
    <property type="entry name" value="TPR-like_helical_dom_sf"/>
</dbReference>
<evidence type="ECO:0000313" key="6">
    <source>
        <dbReference type="Proteomes" id="UP000294772"/>
    </source>
</evidence>
<sequence>MNAIHSDPHPGLAWRALLGALVLSLAGCSSLQQPARSAERPVPPAVEAKAPDEARLYLELIHKMQAGGQYYASLAYLDKYDTQFQASAQTRFLRATALRKVGRLDEAGQIYDKLAQVADYAAQAHNGLGLICAENGDYAQAKAHFQAAAAKDPTNLDILNNLGYAALASGDLEAAQIALYKGGQLGPKDRRVWSNIAVLEILRGRPRNAERIMDHFQLDRDRRAAIQREAARWSTAQVPPETAPTAQAPAPRRGGTSAVLLQPRVTHALVPHAPAAPGWAQ</sequence>
<dbReference type="GO" id="GO:0042802">
    <property type="term" value="F:identical protein binding"/>
    <property type="evidence" value="ECO:0007669"/>
    <property type="project" value="InterPro"/>
</dbReference>
<dbReference type="OrthoDB" id="8535852at2"/>
<evidence type="ECO:0000256" key="2">
    <source>
        <dbReference type="SAM" id="MobiDB-lite"/>
    </source>
</evidence>
<feature type="region of interest" description="Disordered" evidence="2">
    <location>
        <begin position="232"/>
        <end position="254"/>
    </location>
</feature>
<dbReference type="AlphaFoldDB" id="A0A2S5T867"/>
<dbReference type="Proteomes" id="UP000294772">
    <property type="component" value="Unassembled WGS sequence"/>
</dbReference>
<dbReference type="PROSITE" id="PS50005">
    <property type="entry name" value="TPR"/>
    <property type="match status" value="1"/>
</dbReference>
<organism evidence="3 5">
    <name type="scientific">Caldimonas thermodepolymerans</name>
    <dbReference type="NCBI Taxonomy" id="215580"/>
    <lineage>
        <taxon>Bacteria</taxon>
        <taxon>Pseudomonadati</taxon>
        <taxon>Pseudomonadota</taxon>
        <taxon>Betaproteobacteria</taxon>
        <taxon>Burkholderiales</taxon>
        <taxon>Sphaerotilaceae</taxon>
        <taxon>Caldimonas</taxon>
    </lineage>
</organism>
<reference evidence="4 6" key="2">
    <citation type="submission" date="2019-03" db="EMBL/GenBank/DDBJ databases">
        <title>Genomic Encyclopedia of Type Strains, Phase IV (KMG-IV): sequencing the most valuable type-strain genomes for metagenomic binning, comparative biology and taxonomic classification.</title>
        <authorList>
            <person name="Goeker M."/>
        </authorList>
    </citation>
    <scope>NUCLEOTIDE SEQUENCE [LARGE SCALE GENOMIC DNA]</scope>
    <source>
        <strain evidence="4 6">DSM 15264</strain>
    </source>
</reference>
<proteinExistence type="predicted"/>
<feature type="compositionally biased region" description="Low complexity" evidence="2">
    <location>
        <begin position="235"/>
        <end position="251"/>
    </location>
</feature>
<keyword evidence="1" id="KW-0802">TPR repeat</keyword>
<dbReference type="Gene3D" id="1.25.40.10">
    <property type="entry name" value="Tetratricopeptide repeat domain"/>
    <property type="match status" value="1"/>
</dbReference>
<comment type="caution">
    <text evidence="3">The sequence shown here is derived from an EMBL/GenBank/DDBJ whole genome shotgun (WGS) entry which is preliminary data.</text>
</comment>
<evidence type="ECO:0000313" key="3">
    <source>
        <dbReference type="EMBL" id="PPE71159.1"/>
    </source>
</evidence>
<dbReference type="InterPro" id="IPR011717">
    <property type="entry name" value="TPR-4"/>
</dbReference>